<sequence length="259" mass="29094">MPRSLDPNRTLAARFPALAAQWHAERNGRGPARYAPDTILASSSAVVWWRCSEGHEWQDKVATRTGMPKWKNGDVAACPECIRSPTRLTVHTYPGCGHTLTVQRRNAEKDQQNCWDCGGDPDPAKDVARREHTRASALASYYRHKERGGLLSDKERAAQRALVGFLSRAAVEISYRGLTWWRDGALAETHRVTTTESLSAWLSALYVEHEIAIRRPRPGTHAAQIGVHVRRYEVYNLAQWAPTFVTNVEAAYSSVYSEL</sequence>
<dbReference type="InterPro" id="IPR025487">
    <property type="entry name" value="DUF4379"/>
</dbReference>
<feature type="domain" description="Treble clef zinc finger" evidence="1">
    <location>
        <begin position="18"/>
        <end position="81"/>
    </location>
</feature>
<dbReference type="RefSeq" id="WP_274232740.1">
    <property type="nucleotide sequence ID" value="NZ_BAABHQ010000001.1"/>
</dbReference>
<dbReference type="EMBL" id="BAABHQ010000001">
    <property type="protein sequence ID" value="GAA4862307.1"/>
    <property type="molecule type" value="Genomic_DNA"/>
</dbReference>
<keyword evidence="3" id="KW-1185">Reference proteome</keyword>
<gene>
    <name evidence="2" type="ORF">GCM10023203_07370</name>
</gene>
<reference evidence="3" key="1">
    <citation type="journal article" date="2019" name="Int. J. Syst. Evol. Microbiol.">
        <title>The Global Catalogue of Microorganisms (GCM) 10K type strain sequencing project: providing services to taxonomists for standard genome sequencing and annotation.</title>
        <authorList>
            <consortium name="The Broad Institute Genomics Platform"/>
            <consortium name="The Broad Institute Genome Sequencing Center for Infectious Disease"/>
            <person name="Wu L."/>
            <person name="Ma J."/>
        </authorList>
    </citation>
    <scope>NUCLEOTIDE SEQUENCE [LARGE SCALE GENOMIC DNA]</scope>
    <source>
        <strain evidence="3">JCM 17983</strain>
    </source>
</reference>
<name>A0ABP9DWQ6_9PSEU</name>
<protein>
    <recommendedName>
        <fullName evidence="1">Treble clef zinc finger domain-containing protein</fullName>
    </recommendedName>
</protein>
<evidence type="ECO:0000313" key="2">
    <source>
        <dbReference type="EMBL" id="GAA4862307.1"/>
    </source>
</evidence>
<evidence type="ECO:0000259" key="1">
    <source>
        <dbReference type="Pfam" id="PF14311"/>
    </source>
</evidence>
<organism evidence="2 3">
    <name type="scientific">Actinomycetospora straminea</name>
    <dbReference type="NCBI Taxonomy" id="663607"/>
    <lineage>
        <taxon>Bacteria</taxon>
        <taxon>Bacillati</taxon>
        <taxon>Actinomycetota</taxon>
        <taxon>Actinomycetes</taxon>
        <taxon>Pseudonocardiales</taxon>
        <taxon>Pseudonocardiaceae</taxon>
        <taxon>Actinomycetospora</taxon>
    </lineage>
</organism>
<comment type="caution">
    <text evidence="2">The sequence shown here is derived from an EMBL/GenBank/DDBJ whole genome shotgun (WGS) entry which is preliminary data.</text>
</comment>
<dbReference type="Proteomes" id="UP001500457">
    <property type="component" value="Unassembled WGS sequence"/>
</dbReference>
<dbReference type="Pfam" id="PF14311">
    <property type="entry name" value="DUF4379"/>
    <property type="match status" value="1"/>
</dbReference>
<proteinExistence type="predicted"/>
<accession>A0ABP9DWQ6</accession>
<evidence type="ECO:0000313" key="3">
    <source>
        <dbReference type="Proteomes" id="UP001500457"/>
    </source>
</evidence>